<reference evidence="2" key="2">
    <citation type="submission" date="2021-01" db="UniProtKB">
        <authorList>
            <consortium name="EnsemblMetazoa"/>
        </authorList>
    </citation>
    <scope>IDENTIFICATION</scope>
</reference>
<dbReference type="Pfam" id="PF01026">
    <property type="entry name" value="TatD_DNase"/>
    <property type="match status" value="1"/>
</dbReference>
<evidence type="ECO:0000313" key="2">
    <source>
        <dbReference type="EnsemblMetazoa" id="XP_011670874"/>
    </source>
</evidence>
<dbReference type="InParanoid" id="A0A7M7HM64"/>
<dbReference type="PANTHER" id="PTHR46363:SF1">
    <property type="entry name" value="DEOXYRIBONUCLEASE TATDN2-RELATED"/>
    <property type="match status" value="1"/>
</dbReference>
<proteinExistence type="inferred from homology"/>
<dbReference type="PANTHER" id="PTHR46363">
    <property type="entry name" value="DEOXYRIBONUCLEASE TATDN2-RELATED"/>
    <property type="match status" value="1"/>
</dbReference>
<dbReference type="AlphaFoldDB" id="A0A7M7HM64"/>
<evidence type="ECO:0000313" key="3">
    <source>
        <dbReference type="Proteomes" id="UP000007110"/>
    </source>
</evidence>
<dbReference type="InterPro" id="IPR032466">
    <property type="entry name" value="Metal_Hydrolase"/>
</dbReference>
<dbReference type="GO" id="GO:0016788">
    <property type="term" value="F:hydrolase activity, acting on ester bonds"/>
    <property type="evidence" value="ECO:0007669"/>
    <property type="project" value="InterPro"/>
</dbReference>
<dbReference type="Gene3D" id="3.20.20.140">
    <property type="entry name" value="Metal-dependent hydrolases"/>
    <property type="match status" value="1"/>
</dbReference>
<comment type="similarity">
    <text evidence="1">Belongs to the metallo-dependent hydrolases superfamily. TatD-type hydrolase family.</text>
</comment>
<protein>
    <submittedName>
        <fullName evidence="2">Uncharacterized protein</fullName>
    </submittedName>
</protein>
<reference evidence="3" key="1">
    <citation type="submission" date="2015-02" db="EMBL/GenBank/DDBJ databases">
        <title>Genome sequencing for Strongylocentrotus purpuratus.</title>
        <authorList>
            <person name="Murali S."/>
            <person name="Liu Y."/>
            <person name="Vee V."/>
            <person name="English A."/>
            <person name="Wang M."/>
            <person name="Skinner E."/>
            <person name="Han Y."/>
            <person name="Muzny D.M."/>
            <person name="Worley K.C."/>
            <person name="Gibbs R.A."/>
        </authorList>
    </citation>
    <scope>NUCLEOTIDE SEQUENCE</scope>
</reference>
<name>A0A7M7HM64_STRPU</name>
<dbReference type="KEGG" id="spu:105441457"/>
<keyword evidence="3" id="KW-1185">Reference proteome</keyword>
<organism evidence="2 3">
    <name type="scientific">Strongylocentrotus purpuratus</name>
    <name type="common">Purple sea urchin</name>
    <dbReference type="NCBI Taxonomy" id="7668"/>
    <lineage>
        <taxon>Eukaryota</taxon>
        <taxon>Metazoa</taxon>
        <taxon>Echinodermata</taxon>
        <taxon>Eleutherozoa</taxon>
        <taxon>Echinozoa</taxon>
        <taxon>Echinoidea</taxon>
        <taxon>Euechinoidea</taxon>
        <taxon>Echinacea</taxon>
        <taxon>Camarodonta</taxon>
        <taxon>Echinidea</taxon>
        <taxon>Strongylocentrotidae</taxon>
        <taxon>Strongylocentrotus</taxon>
    </lineage>
</organism>
<dbReference type="InterPro" id="IPR001130">
    <property type="entry name" value="TatD-like"/>
</dbReference>
<evidence type="ECO:0000256" key="1">
    <source>
        <dbReference type="ARBA" id="ARBA00009275"/>
    </source>
</evidence>
<dbReference type="SUPFAM" id="SSF51556">
    <property type="entry name" value="Metallo-dependent hydrolases"/>
    <property type="match status" value="1"/>
</dbReference>
<dbReference type="EnsemblMetazoa" id="XM_011672572">
    <property type="protein sequence ID" value="XP_011670874"/>
    <property type="gene ID" value="LOC105441457"/>
</dbReference>
<dbReference type="OMA" id="HATTYTE"/>
<dbReference type="GeneID" id="105441457"/>
<dbReference type="OrthoDB" id="6131281at2759"/>
<dbReference type="RefSeq" id="XP_011670874.2">
    <property type="nucleotide sequence ID" value="XM_011672572.2"/>
</dbReference>
<accession>A0A7M7HM64</accession>
<sequence length="238" mass="26252">MNFCDPTTYREPNFLSRVLALQSPVGGSGWKLALGIHPKHATTYTEEDWGTFVALLQNPLVVGMSEVGFDFSVPSQRWPDQEALFLRLLGQGTQGRVLILHLRGGAHADTSYAVHKLSRRLLTRQCSPLQRIHLHCYNSDEVQVKAWAIAFPHCYFGFTGLARHFNASQVRGLRAVAADRVVLETDSPHLPPHPGMGDNSPDFLGDVGAIVADLRGLPLADLMRQTVRNGQALYGIFG</sequence>
<dbReference type="Proteomes" id="UP000007110">
    <property type="component" value="Unassembled WGS sequence"/>
</dbReference>